<keyword evidence="3" id="KW-0808">Transferase</keyword>
<dbReference type="GO" id="GO:0009247">
    <property type="term" value="P:glycolipid biosynthetic process"/>
    <property type="evidence" value="ECO:0007669"/>
    <property type="project" value="InterPro"/>
</dbReference>
<dbReference type="RefSeq" id="XP_007511976.1">
    <property type="nucleotide sequence ID" value="XM_007511914.1"/>
</dbReference>
<keyword evidence="4 11" id="KW-0812">Transmembrane</keyword>
<evidence type="ECO:0000256" key="11">
    <source>
        <dbReference type="SAM" id="Phobius"/>
    </source>
</evidence>
<feature type="compositionally biased region" description="Basic and acidic residues" evidence="10">
    <location>
        <begin position="32"/>
        <end position="53"/>
    </location>
</feature>
<gene>
    <name evidence="12" type="ORF">Bathy07g00420</name>
</gene>
<evidence type="ECO:0000256" key="1">
    <source>
        <dbReference type="ARBA" id="ARBA00004323"/>
    </source>
</evidence>
<comment type="similarity">
    <text evidence="2">Belongs to the galactose-3-O-sulfotransferase family.</text>
</comment>
<sequence length="440" mass="48476">MFGSSTGGGGPSSSSGKKESTNTEYGAIIFGGHEEAPRRREGEWDITHEKEGDDVNDDEELLASGRRRRENDWVKKKTVFLGLCFVAAAVFGCAAAANHYSSVSASSSFIINNNNSDESLGASSFVPKLGMSNWRRWNGETVGGTPGINILFVKTIKTGSTTIAGLCRRIANRHGLNGARTGYNQNGSTEIDDKQEPYVYADHRMFKQTEGTLSKLDHPTFLLTSIRDPVSRFISEFQYVMDAKESHDKDYRVPDELLPMPVTNEEWESRLLTFLNMQTSIDHQYDYIGSQKACDNKWSPAGVVNLYDHVVVLERFDESMIVLKNMLGLSNSDLLYLRAKENDYTWGGGGLSAATLAKVKNALSASRDYALIDQANQRLNGHISQIPDFSEQMSAYKNLLAGATAQCSQYAPTGITVGDFNQCLYEDQACGDECLTAYGS</sequence>
<evidence type="ECO:0000313" key="13">
    <source>
        <dbReference type="Proteomes" id="UP000198341"/>
    </source>
</evidence>
<feature type="region of interest" description="Disordered" evidence="10">
    <location>
        <begin position="1"/>
        <end position="58"/>
    </location>
</feature>
<evidence type="ECO:0000256" key="3">
    <source>
        <dbReference type="ARBA" id="ARBA00022679"/>
    </source>
</evidence>
<evidence type="ECO:0000256" key="8">
    <source>
        <dbReference type="ARBA" id="ARBA00023136"/>
    </source>
</evidence>
<dbReference type="GO" id="GO:0000139">
    <property type="term" value="C:Golgi membrane"/>
    <property type="evidence" value="ECO:0007669"/>
    <property type="project" value="UniProtKB-SubCell"/>
</dbReference>
<feature type="compositionally biased region" description="Gly residues" evidence="10">
    <location>
        <begin position="1"/>
        <end position="11"/>
    </location>
</feature>
<dbReference type="Proteomes" id="UP000198341">
    <property type="component" value="Chromosome 7"/>
</dbReference>
<evidence type="ECO:0000256" key="6">
    <source>
        <dbReference type="ARBA" id="ARBA00022989"/>
    </source>
</evidence>
<dbReference type="InterPro" id="IPR009729">
    <property type="entry name" value="Gal-3-0_sulfotransfrase"/>
</dbReference>
<dbReference type="EMBL" id="FO082272">
    <property type="protein sequence ID" value="CCO66064.1"/>
    <property type="molecule type" value="Genomic_DNA"/>
</dbReference>
<dbReference type="PANTHER" id="PTHR14647:SF87">
    <property type="entry name" value="PUTATIVE-RELATED"/>
    <property type="match status" value="1"/>
</dbReference>
<keyword evidence="6 11" id="KW-1133">Transmembrane helix</keyword>
<evidence type="ECO:0000256" key="10">
    <source>
        <dbReference type="SAM" id="MobiDB-lite"/>
    </source>
</evidence>
<dbReference type="PANTHER" id="PTHR14647">
    <property type="entry name" value="GALACTOSE-3-O-SULFOTRANSFERASE"/>
    <property type="match status" value="1"/>
</dbReference>
<dbReference type="OrthoDB" id="568293at2759"/>
<keyword evidence="13" id="KW-1185">Reference proteome</keyword>
<keyword evidence="9" id="KW-0325">Glycoprotein</keyword>
<dbReference type="GO" id="GO:0001733">
    <property type="term" value="F:galactosylceramide sulfotransferase activity"/>
    <property type="evidence" value="ECO:0007669"/>
    <property type="project" value="InterPro"/>
</dbReference>
<dbReference type="KEGG" id="bpg:Bathy07g00420"/>
<feature type="transmembrane region" description="Helical" evidence="11">
    <location>
        <begin position="78"/>
        <end position="97"/>
    </location>
</feature>
<evidence type="ECO:0000256" key="5">
    <source>
        <dbReference type="ARBA" id="ARBA00022968"/>
    </source>
</evidence>
<comment type="subcellular location">
    <subcellularLocation>
        <location evidence="1">Golgi apparatus membrane</location>
        <topology evidence="1">Single-pass type II membrane protein</topology>
    </subcellularLocation>
</comment>
<evidence type="ECO:0000256" key="2">
    <source>
        <dbReference type="ARBA" id="ARBA00008124"/>
    </source>
</evidence>
<protein>
    <recommendedName>
        <fullName evidence="14">Sulfotransferase</fullName>
    </recommendedName>
</protein>
<evidence type="ECO:0000256" key="4">
    <source>
        <dbReference type="ARBA" id="ARBA00022692"/>
    </source>
</evidence>
<organism evidence="12 13">
    <name type="scientific">Bathycoccus prasinos</name>
    <dbReference type="NCBI Taxonomy" id="41875"/>
    <lineage>
        <taxon>Eukaryota</taxon>
        <taxon>Viridiplantae</taxon>
        <taxon>Chlorophyta</taxon>
        <taxon>Mamiellophyceae</taxon>
        <taxon>Mamiellales</taxon>
        <taxon>Bathycoccaceae</taxon>
        <taxon>Bathycoccus</taxon>
    </lineage>
</organism>
<keyword evidence="7" id="KW-0333">Golgi apparatus</keyword>
<dbReference type="GeneID" id="19014532"/>
<evidence type="ECO:0000256" key="9">
    <source>
        <dbReference type="ARBA" id="ARBA00023180"/>
    </source>
</evidence>
<keyword evidence="5" id="KW-0735">Signal-anchor</keyword>
<reference evidence="12 13" key="1">
    <citation type="submission" date="2011-10" db="EMBL/GenBank/DDBJ databases">
        <authorList>
            <person name="Genoscope - CEA"/>
        </authorList>
    </citation>
    <scope>NUCLEOTIDE SEQUENCE [LARGE SCALE GENOMIC DNA]</scope>
    <source>
        <strain evidence="12 13">RCC 1105</strain>
    </source>
</reference>
<name>K8FHQ4_9CHLO</name>
<accession>K8FHQ4</accession>
<dbReference type="InterPro" id="IPR027417">
    <property type="entry name" value="P-loop_NTPase"/>
</dbReference>
<keyword evidence="8 11" id="KW-0472">Membrane</keyword>
<evidence type="ECO:0000313" key="12">
    <source>
        <dbReference type="EMBL" id="CCO66064.1"/>
    </source>
</evidence>
<dbReference type="Gene3D" id="3.40.50.300">
    <property type="entry name" value="P-loop containing nucleotide triphosphate hydrolases"/>
    <property type="match status" value="1"/>
</dbReference>
<evidence type="ECO:0008006" key="14">
    <source>
        <dbReference type="Google" id="ProtNLM"/>
    </source>
</evidence>
<dbReference type="AlphaFoldDB" id="K8FHQ4"/>
<evidence type="ECO:0000256" key="7">
    <source>
        <dbReference type="ARBA" id="ARBA00023034"/>
    </source>
</evidence>
<proteinExistence type="inferred from homology"/>
<dbReference type="Pfam" id="PF06990">
    <property type="entry name" value="Gal-3-0_sulfotr"/>
    <property type="match status" value="1"/>
</dbReference>